<keyword evidence="5 8" id="KW-0812">Transmembrane</keyword>
<dbReference type="OrthoDB" id="6133115at2759"/>
<dbReference type="InterPro" id="IPR020846">
    <property type="entry name" value="MFS_dom"/>
</dbReference>
<dbReference type="GO" id="GO:0005886">
    <property type="term" value="C:plasma membrane"/>
    <property type="evidence" value="ECO:0007669"/>
    <property type="project" value="UniProtKB-SubCell"/>
</dbReference>
<keyword evidence="3" id="KW-1003">Cell membrane</keyword>
<feature type="transmembrane region" description="Helical" evidence="8">
    <location>
        <begin position="312"/>
        <end position="331"/>
    </location>
</feature>
<feature type="transmembrane region" description="Helical" evidence="8">
    <location>
        <begin position="351"/>
        <end position="370"/>
    </location>
</feature>
<keyword evidence="4 10" id="KW-0762">Sugar transport</keyword>
<dbReference type="InterPro" id="IPR005828">
    <property type="entry name" value="MFS_sugar_transport-like"/>
</dbReference>
<dbReference type="PROSITE" id="PS50850">
    <property type="entry name" value="MFS"/>
    <property type="match status" value="1"/>
</dbReference>
<gene>
    <name evidence="10" type="ORF">CINCED_3A010887</name>
</gene>
<feature type="transmembrane region" description="Helical" evidence="8">
    <location>
        <begin position="409"/>
        <end position="434"/>
    </location>
</feature>
<dbReference type="PANTHER" id="PTHR48021">
    <property type="match status" value="1"/>
</dbReference>
<evidence type="ECO:0000256" key="7">
    <source>
        <dbReference type="ARBA" id="ARBA00023136"/>
    </source>
</evidence>
<dbReference type="Gene3D" id="1.20.1250.20">
    <property type="entry name" value="MFS general substrate transporter like domains"/>
    <property type="match status" value="1"/>
</dbReference>
<feature type="transmembrane region" description="Helical" evidence="8">
    <location>
        <begin position="37"/>
        <end position="65"/>
    </location>
</feature>
<evidence type="ECO:0000256" key="5">
    <source>
        <dbReference type="ARBA" id="ARBA00022692"/>
    </source>
</evidence>
<feature type="transmembrane region" description="Helical" evidence="8">
    <location>
        <begin position="478"/>
        <end position="496"/>
    </location>
</feature>
<protein>
    <submittedName>
        <fullName evidence="10">Sugar transporter, conserved site,Major facilitator superfamily domain,Major facilitator, sugar</fullName>
    </submittedName>
</protein>
<evidence type="ECO:0000256" key="4">
    <source>
        <dbReference type="ARBA" id="ARBA00022597"/>
    </source>
</evidence>
<reference evidence="10 11" key="1">
    <citation type="submission" date="2019-08" db="EMBL/GenBank/DDBJ databases">
        <authorList>
            <person name="Alioto T."/>
            <person name="Alioto T."/>
            <person name="Gomez Garrido J."/>
        </authorList>
    </citation>
    <scope>NUCLEOTIDE SEQUENCE [LARGE SCALE GENOMIC DNA]</scope>
</reference>
<feature type="transmembrane region" description="Helical" evidence="8">
    <location>
        <begin position="115"/>
        <end position="131"/>
    </location>
</feature>
<sequence>MVVQNSEITDTDNEQEPNAVLFVCDNTSDPRKRGRRILAQVCATIAQSLLVLDVGMMVVVPTIVIGELHNAKQGQLSLNDSQSSWFASCMLLCQPLGCLLSSYVQGFMGQKSSMLLTNLPHLVAWYLLYSAQSPNILYAASAIMGVGIGFMEAPTLAYIGEISEPHIRSTLATIVNTHVVIGFLLEFTLGWLLPWRIAMLVSCSVPIIAAITISLIPESPIWLLTKGKKYEAMESLRWLRGCVPFEEVSEEFYRLEQYCQASTNDLKTKRETKIENTVRYTEVPDYEYSTVHGETSIIHRLRDFLRAGMLKPLRLVLLYMFFSHAVMLSAMRPYMIGTFNKLRVPISPTTLTVLTAALQFLGALTCICFVRLTGKRALSLVSMVVCSICCLSLGAYAYAILWYSFSMPWIPLLIFCVLYYFINLGISPVPWLLISEVFPNRGRGTAGSLCAAIFYILAFIMGSTWFSLQNLIELHGCFFFYGILGIFGIVYIFICLPETEGKTLAEIEKLFMKKQ</sequence>
<dbReference type="SUPFAM" id="SSF103473">
    <property type="entry name" value="MFS general substrate transporter"/>
    <property type="match status" value="1"/>
</dbReference>
<dbReference type="InterPro" id="IPR005829">
    <property type="entry name" value="Sugar_transporter_CS"/>
</dbReference>
<accession>A0A5E4N692</accession>
<dbReference type="InterPro" id="IPR050549">
    <property type="entry name" value="MFS_Trehalose_Transporter"/>
</dbReference>
<feature type="transmembrane region" description="Helical" evidence="8">
    <location>
        <begin position="85"/>
        <end position="103"/>
    </location>
</feature>
<dbReference type="Proteomes" id="UP000325440">
    <property type="component" value="Unassembled WGS sequence"/>
</dbReference>
<keyword evidence="2" id="KW-0813">Transport</keyword>
<evidence type="ECO:0000256" key="3">
    <source>
        <dbReference type="ARBA" id="ARBA00022475"/>
    </source>
</evidence>
<dbReference type="PANTHER" id="PTHR48021:SF39">
    <property type="entry name" value="MAJOR FACILITATOR SUPERFAMILY (MFS) PROFILE DOMAIN-CONTAINING PROTEIN"/>
    <property type="match status" value="1"/>
</dbReference>
<feature type="transmembrane region" description="Helical" evidence="8">
    <location>
        <begin position="197"/>
        <end position="216"/>
    </location>
</feature>
<feature type="transmembrane region" description="Helical" evidence="8">
    <location>
        <begin position="446"/>
        <end position="466"/>
    </location>
</feature>
<feature type="transmembrane region" description="Helical" evidence="8">
    <location>
        <begin position="171"/>
        <end position="191"/>
    </location>
</feature>
<feature type="domain" description="Major facilitator superfamily (MFS) profile" evidence="9">
    <location>
        <begin position="39"/>
        <end position="500"/>
    </location>
</feature>
<feature type="transmembrane region" description="Helical" evidence="8">
    <location>
        <begin position="377"/>
        <end position="403"/>
    </location>
</feature>
<keyword evidence="7 8" id="KW-0472">Membrane</keyword>
<feature type="transmembrane region" description="Helical" evidence="8">
    <location>
        <begin position="137"/>
        <end position="159"/>
    </location>
</feature>
<name>A0A5E4N692_9HEMI</name>
<dbReference type="EMBL" id="CABPRJ010001894">
    <property type="protein sequence ID" value="VVC39260.1"/>
    <property type="molecule type" value="Genomic_DNA"/>
</dbReference>
<dbReference type="GO" id="GO:0022857">
    <property type="term" value="F:transmembrane transporter activity"/>
    <property type="evidence" value="ECO:0007669"/>
    <property type="project" value="InterPro"/>
</dbReference>
<dbReference type="PROSITE" id="PS00217">
    <property type="entry name" value="SUGAR_TRANSPORT_2"/>
    <property type="match status" value="1"/>
</dbReference>
<organism evidence="10 11">
    <name type="scientific">Cinara cedri</name>
    <dbReference type="NCBI Taxonomy" id="506608"/>
    <lineage>
        <taxon>Eukaryota</taxon>
        <taxon>Metazoa</taxon>
        <taxon>Ecdysozoa</taxon>
        <taxon>Arthropoda</taxon>
        <taxon>Hexapoda</taxon>
        <taxon>Insecta</taxon>
        <taxon>Pterygota</taxon>
        <taxon>Neoptera</taxon>
        <taxon>Paraneoptera</taxon>
        <taxon>Hemiptera</taxon>
        <taxon>Sternorrhyncha</taxon>
        <taxon>Aphidomorpha</taxon>
        <taxon>Aphidoidea</taxon>
        <taxon>Aphididae</taxon>
        <taxon>Lachninae</taxon>
        <taxon>Cinara</taxon>
    </lineage>
</organism>
<dbReference type="FunFam" id="1.20.1250.20:FF:000218">
    <property type="entry name" value="facilitated trehalose transporter Tret1"/>
    <property type="match status" value="1"/>
</dbReference>
<proteinExistence type="predicted"/>
<keyword evidence="11" id="KW-1185">Reference proteome</keyword>
<evidence type="ECO:0000259" key="9">
    <source>
        <dbReference type="PROSITE" id="PS50850"/>
    </source>
</evidence>
<evidence type="ECO:0000256" key="2">
    <source>
        <dbReference type="ARBA" id="ARBA00022448"/>
    </source>
</evidence>
<dbReference type="Pfam" id="PF00083">
    <property type="entry name" value="Sugar_tr"/>
    <property type="match status" value="1"/>
</dbReference>
<dbReference type="InterPro" id="IPR036259">
    <property type="entry name" value="MFS_trans_sf"/>
</dbReference>
<dbReference type="AlphaFoldDB" id="A0A5E4N692"/>
<keyword evidence="6 8" id="KW-1133">Transmembrane helix</keyword>
<evidence type="ECO:0000313" key="10">
    <source>
        <dbReference type="EMBL" id="VVC39260.1"/>
    </source>
</evidence>
<evidence type="ECO:0000256" key="8">
    <source>
        <dbReference type="SAM" id="Phobius"/>
    </source>
</evidence>
<evidence type="ECO:0000256" key="6">
    <source>
        <dbReference type="ARBA" id="ARBA00022989"/>
    </source>
</evidence>
<comment type="subcellular location">
    <subcellularLocation>
        <location evidence="1">Cell membrane</location>
        <topology evidence="1">Multi-pass membrane protein</topology>
    </subcellularLocation>
</comment>
<evidence type="ECO:0000313" key="11">
    <source>
        <dbReference type="Proteomes" id="UP000325440"/>
    </source>
</evidence>
<evidence type="ECO:0000256" key="1">
    <source>
        <dbReference type="ARBA" id="ARBA00004651"/>
    </source>
</evidence>